<evidence type="ECO:0000256" key="11">
    <source>
        <dbReference type="SAM" id="MobiDB-lite"/>
    </source>
</evidence>
<keyword evidence="7" id="KW-0249">Electron transport</keyword>
<organism evidence="14 15">
    <name type="scientific">Orchesella cincta</name>
    <name type="common">Springtail</name>
    <name type="synonym">Podura cincta</name>
    <dbReference type="NCBI Taxonomy" id="48709"/>
    <lineage>
        <taxon>Eukaryota</taxon>
        <taxon>Metazoa</taxon>
        <taxon>Ecdysozoa</taxon>
        <taxon>Arthropoda</taxon>
        <taxon>Hexapoda</taxon>
        <taxon>Collembola</taxon>
        <taxon>Entomobryomorpha</taxon>
        <taxon>Entomobryoidea</taxon>
        <taxon>Orchesellidae</taxon>
        <taxon>Orchesellinae</taxon>
        <taxon>Orchesella</taxon>
    </lineage>
</organism>
<evidence type="ECO:0000259" key="13">
    <source>
        <dbReference type="PROSITE" id="PS50939"/>
    </source>
</evidence>
<feature type="domain" description="Cytochrome b561" evidence="13">
    <location>
        <begin position="320"/>
        <end position="541"/>
    </location>
</feature>
<evidence type="ECO:0000256" key="7">
    <source>
        <dbReference type="ARBA" id="ARBA00022982"/>
    </source>
</evidence>
<dbReference type="Gene3D" id="1.20.120.1770">
    <property type="match status" value="1"/>
</dbReference>
<evidence type="ECO:0000256" key="1">
    <source>
        <dbReference type="ARBA" id="ARBA00001970"/>
    </source>
</evidence>
<evidence type="ECO:0000256" key="8">
    <source>
        <dbReference type="ARBA" id="ARBA00022989"/>
    </source>
</evidence>
<dbReference type="InterPro" id="IPR043205">
    <property type="entry name" value="CYB561/CYBRD1-like"/>
</dbReference>
<dbReference type="STRING" id="48709.A0A1D2MMM3"/>
<dbReference type="PANTHER" id="PTHR10106">
    <property type="entry name" value="CYTOCHROME B561-RELATED"/>
    <property type="match status" value="1"/>
</dbReference>
<proteinExistence type="predicted"/>
<comment type="cofactor">
    <cofactor evidence="1">
        <name>heme b</name>
        <dbReference type="ChEBI" id="CHEBI:60344"/>
    </cofactor>
</comment>
<keyword evidence="6" id="KW-0479">Metal-binding</keyword>
<keyword evidence="3" id="KW-0813">Transport</keyword>
<evidence type="ECO:0000256" key="10">
    <source>
        <dbReference type="ARBA" id="ARBA00023136"/>
    </source>
</evidence>
<dbReference type="InterPro" id="IPR006593">
    <property type="entry name" value="Cyt_b561/ferric_Rdtase_TM"/>
</dbReference>
<accession>A0A1D2MMM3</accession>
<evidence type="ECO:0000256" key="9">
    <source>
        <dbReference type="ARBA" id="ARBA00023004"/>
    </source>
</evidence>
<dbReference type="AlphaFoldDB" id="A0A1D2MMM3"/>
<evidence type="ECO:0000256" key="12">
    <source>
        <dbReference type="SAM" id="Phobius"/>
    </source>
</evidence>
<evidence type="ECO:0000256" key="3">
    <source>
        <dbReference type="ARBA" id="ARBA00022448"/>
    </source>
</evidence>
<dbReference type="Pfam" id="PF03188">
    <property type="entry name" value="Cytochrom_B561"/>
    <property type="match status" value="1"/>
</dbReference>
<keyword evidence="8 12" id="KW-1133">Transmembrane helix</keyword>
<dbReference type="GO" id="GO:0016491">
    <property type="term" value="F:oxidoreductase activity"/>
    <property type="evidence" value="ECO:0007669"/>
    <property type="project" value="InterPro"/>
</dbReference>
<dbReference type="PROSITE" id="PS50939">
    <property type="entry name" value="CYTOCHROME_B561"/>
    <property type="match status" value="1"/>
</dbReference>
<feature type="transmembrane region" description="Helical" evidence="12">
    <location>
        <begin position="436"/>
        <end position="457"/>
    </location>
</feature>
<comment type="subcellular location">
    <subcellularLocation>
        <location evidence="2">Membrane</location>
        <topology evidence="2">Multi-pass membrane protein</topology>
    </subcellularLocation>
</comment>
<protein>
    <recommendedName>
        <fullName evidence="13">Cytochrome b561 domain-containing protein</fullName>
    </recommendedName>
</protein>
<feature type="transmembrane region" description="Helical" evidence="12">
    <location>
        <begin position="361"/>
        <end position="383"/>
    </location>
</feature>
<feature type="region of interest" description="Disordered" evidence="11">
    <location>
        <begin position="114"/>
        <end position="136"/>
    </location>
</feature>
<keyword evidence="9" id="KW-0408">Iron</keyword>
<dbReference type="GO" id="GO:0016020">
    <property type="term" value="C:membrane"/>
    <property type="evidence" value="ECO:0007669"/>
    <property type="project" value="UniProtKB-SubCell"/>
</dbReference>
<dbReference type="CDD" id="cd08554">
    <property type="entry name" value="Cyt_b561"/>
    <property type="match status" value="1"/>
</dbReference>
<keyword evidence="10 12" id="KW-0472">Membrane</keyword>
<evidence type="ECO:0000313" key="15">
    <source>
        <dbReference type="Proteomes" id="UP000094527"/>
    </source>
</evidence>
<feature type="transmembrane region" description="Helical" evidence="12">
    <location>
        <begin position="317"/>
        <end position="341"/>
    </location>
</feature>
<name>A0A1D2MMM3_ORCCI</name>
<evidence type="ECO:0000256" key="5">
    <source>
        <dbReference type="ARBA" id="ARBA00022692"/>
    </source>
</evidence>
<evidence type="ECO:0000313" key="14">
    <source>
        <dbReference type="EMBL" id="ODM94121.1"/>
    </source>
</evidence>
<dbReference type="OrthoDB" id="907479at2759"/>
<feature type="transmembrane region" description="Helical" evidence="12">
    <location>
        <begin position="519"/>
        <end position="539"/>
    </location>
</feature>
<evidence type="ECO:0000256" key="6">
    <source>
        <dbReference type="ARBA" id="ARBA00022723"/>
    </source>
</evidence>
<keyword evidence="4" id="KW-0349">Heme</keyword>
<evidence type="ECO:0000256" key="4">
    <source>
        <dbReference type="ARBA" id="ARBA00022617"/>
    </source>
</evidence>
<comment type="caution">
    <text evidence="14">The sequence shown here is derived from an EMBL/GenBank/DDBJ whole genome shotgun (WGS) entry which is preliminary data.</text>
</comment>
<dbReference type="EMBL" id="LJIJ01000857">
    <property type="protein sequence ID" value="ODM94121.1"/>
    <property type="molecule type" value="Genomic_DNA"/>
</dbReference>
<sequence length="642" mass="74152">MKHAWLFEEKKLSREVFWTSFSTRLSNGKRENADKEFENHFSWQIVPCVYYHTHQKGPIFVTPLIMAGGSRKLDYQKLLNESLKATRASVSAQKKEYGENYKSKYSHTVEAVRKRSAPVTSVRKSRQSRKSIGTDRMSPYSRYSLLKRQPNRKKSVVAASTMKSNEFGGFFMEADKERTARQKLRVERNKIRFSLGTNLEPKSEPNPRRPSIPATDDDSFTSMQLHTRDWHYKPNVPRRSITFRDGSIDIKIDMGDMLTQDQKKSSDDWDDDEDSSSLNKGNELATEDSIISIRHGKLYRNETLEEYTKSWQHFIQFLSFELVVALTLIVLTTVFIFVFNYGFTTSGSMDRKIMTHDRSRVLLNAHMLIMIVPNSVILGISVLTYRTFRTISRTHMKWLHGSLALIATISFSTGLYYCIIYHRVSGSPDLNSLHNILGLFCCFLQILQMATGFVYILPCCSWDIRVSLTSFHKTLGSTLLMAHGAAILTGCVNMTNKFYDTKNFPQYYPYPLWVPQKKSSVMSLIGIMTIFFITNTLYIQGNFHFRRRIKPGPETAQPCDPDDDAICKVNIRRKSMALSQESKRPGTGEDVQIGSRQSFNAKRLMLPDYGYNNQERTIPMMLNGLQQHRSNFNDDYFFWTLE</sequence>
<feature type="transmembrane region" description="Helical" evidence="12">
    <location>
        <begin position="403"/>
        <end position="424"/>
    </location>
</feature>
<dbReference type="GO" id="GO:0046872">
    <property type="term" value="F:metal ion binding"/>
    <property type="evidence" value="ECO:0007669"/>
    <property type="project" value="UniProtKB-KW"/>
</dbReference>
<keyword evidence="15" id="KW-1185">Reference proteome</keyword>
<feature type="region of interest" description="Disordered" evidence="11">
    <location>
        <begin position="195"/>
        <end position="219"/>
    </location>
</feature>
<dbReference type="SMART" id="SM00665">
    <property type="entry name" value="B561"/>
    <property type="match status" value="1"/>
</dbReference>
<feature type="region of interest" description="Disordered" evidence="11">
    <location>
        <begin position="259"/>
        <end position="281"/>
    </location>
</feature>
<reference evidence="14 15" key="1">
    <citation type="journal article" date="2016" name="Genome Biol. Evol.">
        <title>Gene Family Evolution Reflects Adaptation to Soil Environmental Stressors in the Genome of the Collembolan Orchesella cincta.</title>
        <authorList>
            <person name="Faddeeva-Vakhrusheva A."/>
            <person name="Derks M.F."/>
            <person name="Anvar S.Y."/>
            <person name="Agamennone V."/>
            <person name="Suring W."/>
            <person name="Smit S."/>
            <person name="van Straalen N.M."/>
            <person name="Roelofs D."/>
        </authorList>
    </citation>
    <scope>NUCLEOTIDE SEQUENCE [LARGE SCALE GENOMIC DNA]</scope>
    <source>
        <tissue evidence="14">Mixed pool</tissue>
    </source>
</reference>
<feature type="transmembrane region" description="Helical" evidence="12">
    <location>
        <begin position="478"/>
        <end position="499"/>
    </location>
</feature>
<gene>
    <name evidence="14" type="ORF">Ocin01_12559</name>
</gene>
<dbReference type="PANTHER" id="PTHR10106:SF0">
    <property type="entry name" value="LD36721P"/>
    <property type="match status" value="1"/>
</dbReference>
<keyword evidence="5 12" id="KW-0812">Transmembrane</keyword>
<evidence type="ECO:0000256" key="2">
    <source>
        <dbReference type="ARBA" id="ARBA00004141"/>
    </source>
</evidence>
<dbReference type="Proteomes" id="UP000094527">
    <property type="component" value="Unassembled WGS sequence"/>
</dbReference>